<gene>
    <name evidence="1" type="ORF">APZ42_008852</name>
</gene>
<dbReference type="EMBL" id="LRGB01024075">
    <property type="protein sequence ID" value="KZR96678.1"/>
    <property type="molecule type" value="Genomic_DNA"/>
</dbReference>
<proteinExistence type="predicted"/>
<name>A0A164EDI8_9CRUS</name>
<accession>A0A164EDI8</accession>
<dbReference type="Proteomes" id="UP000076858">
    <property type="component" value="Unassembled WGS sequence"/>
</dbReference>
<organism evidence="1 2">
    <name type="scientific">Daphnia magna</name>
    <dbReference type="NCBI Taxonomy" id="35525"/>
    <lineage>
        <taxon>Eukaryota</taxon>
        <taxon>Metazoa</taxon>
        <taxon>Ecdysozoa</taxon>
        <taxon>Arthropoda</taxon>
        <taxon>Crustacea</taxon>
        <taxon>Branchiopoda</taxon>
        <taxon>Diplostraca</taxon>
        <taxon>Cladocera</taxon>
        <taxon>Anomopoda</taxon>
        <taxon>Daphniidae</taxon>
        <taxon>Daphnia</taxon>
    </lineage>
</organism>
<comment type="caution">
    <text evidence="1">The sequence shown here is derived from an EMBL/GenBank/DDBJ whole genome shotgun (WGS) entry which is preliminary data.</text>
</comment>
<protein>
    <submittedName>
        <fullName evidence="1">Uncharacterized protein</fullName>
    </submittedName>
</protein>
<sequence>MSLSGVLRKLASFNAIHCHINFLGRIARQQPVSCMHVTSCMHATSCMHVSAIPKSQHTASRNWTS</sequence>
<reference evidence="1 2" key="1">
    <citation type="submission" date="2016-03" db="EMBL/GenBank/DDBJ databases">
        <title>EvidentialGene: Evidence-directed Construction of Genes on Genomes.</title>
        <authorList>
            <person name="Gilbert D.G."/>
            <person name="Choi J.-H."/>
            <person name="Mockaitis K."/>
            <person name="Colbourne J."/>
            <person name="Pfrender M."/>
        </authorList>
    </citation>
    <scope>NUCLEOTIDE SEQUENCE [LARGE SCALE GENOMIC DNA]</scope>
    <source>
        <strain evidence="1 2">Xinb3</strain>
        <tissue evidence="1">Complete organism</tissue>
    </source>
</reference>
<evidence type="ECO:0000313" key="2">
    <source>
        <dbReference type="Proteomes" id="UP000076858"/>
    </source>
</evidence>
<evidence type="ECO:0000313" key="1">
    <source>
        <dbReference type="EMBL" id="KZR96678.1"/>
    </source>
</evidence>
<keyword evidence="2" id="KW-1185">Reference proteome</keyword>
<dbReference type="AlphaFoldDB" id="A0A164EDI8"/>